<dbReference type="Proteomes" id="UP000290244">
    <property type="component" value="Chromosome"/>
</dbReference>
<evidence type="ECO:0000256" key="1">
    <source>
        <dbReference type="SAM" id="MobiDB-lite"/>
    </source>
</evidence>
<feature type="region of interest" description="Disordered" evidence="1">
    <location>
        <begin position="24"/>
        <end position="43"/>
    </location>
</feature>
<evidence type="ECO:0000313" key="3">
    <source>
        <dbReference type="EMBL" id="QBG36515.1"/>
    </source>
</evidence>
<dbReference type="PANTHER" id="PTHR33361">
    <property type="entry name" value="GLR0591 PROTEIN"/>
    <property type="match status" value="1"/>
</dbReference>
<protein>
    <submittedName>
        <fullName evidence="3">DUF885 domain-containing protein</fullName>
    </submittedName>
</protein>
<keyword evidence="2" id="KW-0732">Signal</keyword>
<accession>A0A4P6PA90</accession>
<evidence type="ECO:0000313" key="4">
    <source>
        <dbReference type="Proteomes" id="UP000290244"/>
    </source>
</evidence>
<dbReference type="KEGG" id="lsd:EMK97_12700"/>
<dbReference type="PANTHER" id="PTHR33361:SF16">
    <property type="entry name" value="DUF885 DOMAIN-CONTAINING PROTEIN"/>
    <property type="match status" value="1"/>
</dbReference>
<dbReference type="OrthoDB" id="9769898at2"/>
<dbReference type="RefSeq" id="WP_130602738.1">
    <property type="nucleotide sequence ID" value="NZ_CP034759.1"/>
</dbReference>
<feature type="chain" id="PRO_5020830806" evidence="2">
    <location>
        <begin position="18"/>
        <end position="624"/>
    </location>
</feature>
<dbReference type="InterPro" id="IPR010281">
    <property type="entry name" value="DUF885"/>
</dbReference>
<keyword evidence="4" id="KW-1185">Reference proteome</keyword>
<dbReference type="AlphaFoldDB" id="A0A4P6PA90"/>
<proteinExistence type="predicted"/>
<gene>
    <name evidence="3" type="ORF">EMK97_12700</name>
</gene>
<dbReference type="EMBL" id="CP034759">
    <property type="protein sequence ID" value="QBG36515.1"/>
    <property type="molecule type" value="Genomic_DNA"/>
</dbReference>
<reference evidence="3 4" key="1">
    <citation type="submission" date="2018-12" db="EMBL/GenBank/DDBJ databases">
        <title>Complete genome of Litorilituus sediminis.</title>
        <authorList>
            <person name="Liu A."/>
            <person name="Rong J."/>
        </authorList>
    </citation>
    <scope>NUCLEOTIDE SEQUENCE [LARGE SCALE GENOMIC DNA]</scope>
    <source>
        <strain evidence="3 4">JCM 17549</strain>
    </source>
</reference>
<name>A0A4P6PA90_9GAMM</name>
<feature type="signal peptide" evidence="2">
    <location>
        <begin position="1"/>
        <end position="17"/>
    </location>
</feature>
<sequence length="624" mass="70354">MRQLRTALSITAVCVLAACQPSETTSNQANSPAVEQAASSVTSQTESERLNQWFADKYEQQLQMSPMMLTFLGRKEQYDKVDDMSRAEEKRQLAWQAATAKELETSFDYNKLDDEAKISYDIWMHQYHEAKEGEKFSDSGYVFTQMQGIQAFAAQFLINFHKVEQESDMQAYNARIAGIAKAISVLLVRAQERAENGIRPPKFAYQGVIEQAQAIITGAPFTESETDSPLWADVKRKTNALLEAEKIDQATADALQAQAKSALLEAFLPSYQALIAWFEKDIVNTQENATGVGQQADGKDYYNFRLKASTTTNLTADEIHQIGLTEVARITKEMEAIKDKVGFEGSLQEFFTFVKTDEQFFFPNTDEGRQAYIDETEKYLAQITEQLPNYFGILPKADLIVKRVEPFREQDGGAQHYFPGTPDGSRPGIYYAHLSDMTAMPKNEMEGVAYHEGSPGHHMQISIAQELESVPQFRTQASFTAYAEGWGLYAELLAKEMGGYQDDFSDFGRLVNEIWRAVRLVVDTGLHAKGWTEQQAITYFKEKTPISAEAIQSEVRRYLVWPGQATAYKVGMLRMLELRAHAEKELGDKFDIRGFHDTILGGGAMPLAILDRRVNEWIAKVKQS</sequence>
<evidence type="ECO:0000256" key="2">
    <source>
        <dbReference type="SAM" id="SignalP"/>
    </source>
</evidence>
<dbReference type="Pfam" id="PF05960">
    <property type="entry name" value="DUF885"/>
    <property type="match status" value="1"/>
</dbReference>
<organism evidence="3 4">
    <name type="scientific">Litorilituus sediminis</name>
    <dbReference type="NCBI Taxonomy" id="718192"/>
    <lineage>
        <taxon>Bacteria</taxon>
        <taxon>Pseudomonadati</taxon>
        <taxon>Pseudomonadota</taxon>
        <taxon>Gammaproteobacteria</taxon>
        <taxon>Alteromonadales</taxon>
        <taxon>Colwelliaceae</taxon>
        <taxon>Litorilituus</taxon>
    </lineage>
</organism>
<dbReference type="PROSITE" id="PS51257">
    <property type="entry name" value="PROKAR_LIPOPROTEIN"/>
    <property type="match status" value="1"/>
</dbReference>